<name>A0A916RCZ8_9HYPH</name>
<evidence type="ECO:0000313" key="8">
    <source>
        <dbReference type="Proteomes" id="UP000636264"/>
    </source>
</evidence>
<dbReference type="PANTHER" id="PTHR36985">
    <property type="entry name" value="TRANSLOCATION AND ASSEMBLY MODULE SUBUNIT TAMB"/>
    <property type="match status" value="1"/>
</dbReference>
<feature type="chain" id="PRO_5036881070" description="Translocation and assembly module TamB C-terminal domain-containing protein" evidence="5">
    <location>
        <begin position="20"/>
        <end position="1538"/>
    </location>
</feature>
<dbReference type="Proteomes" id="UP000636264">
    <property type="component" value="Unassembled WGS sequence"/>
</dbReference>
<evidence type="ECO:0000256" key="1">
    <source>
        <dbReference type="ARBA" id="ARBA00004167"/>
    </source>
</evidence>
<proteinExistence type="predicted"/>
<protein>
    <recommendedName>
        <fullName evidence="6">Translocation and assembly module TamB C-terminal domain-containing protein</fullName>
    </recommendedName>
</protein>
<dbReference type="EMBL" id="BMIF01000001">
    <property type="protein sequence ID" value="GGA52415.1"/>
    <property type="molecule type" value="Genomic_DNA"/>
</dbReference>
<feature type="signal peptide" evidence="5">
    <location>
        <begin position="1"/>
        <end position="19"/>
    </location>
</feature>
<evidence type="ECO:0000256" key="5">
    <source>
        <dbReference type="SAM" id="SignalP"/>
    </source>
</evidence>
<dbReference type="InterPro" id="IPR007452">
    <property type="entry name" value="TamB_C"/>
</dbReference>
<keyword evidence="3" id="KW-1133">Transmembrane helix</keyword>
<evidence type="ECO:0000256" key="4">
    <source>
        <dbReference type="ARBA" id="ARBA00023136"/>
    </source>
</evidence>
<dbReference type="GO" id="GO:0005886">
    <property type="term" value="C:plasma membrane"/>
    <property type="evidence" value="ECO:0007669"/>
    <property type="project" value="InterPro"/>
</dbReference>
<keyword evidence="4" id="KW-0472">Membrane</keyword>
<reference evidence="7" key="2">
    <citation type="submission" date="2020-09" db="EMBL/GenBank/DDBJ databases">
        <authorList>
            <person name="Sun Q."/>
            <person name="Zhou Y."/>
        </authorList>
    </citation>
    <scope>NUCLEOTIDE SEQUENCE</scope>
    <source>
        <strain evidence="7">CGMCC 1.15320</strain>
    </source>
</reference>
<dbReference type="GO" id="GO:0009306">
    <property type="term" value="P:protein secretion"/>
    <property type="evidence" value="ECO:0007669"/>
    <property type="project" value="InterPro"/>
</dbReference>
<comment type="subcellular location">
    <subcellularLocation>
        <location evidence="1">Membrane</location>
        <topology evidence="1">Single-pass membrane protein</topology>
    </subcellularLocation>
</comment>
<keyword evidence="5" id="KW-0732">Signal</keyword>
<accession>A0A916RCZ8</accession>
<dbReference type="PANTHER" id="PTHR36985:SF1">
    <property type="entry name" value="TRANSLOCATION AND ASSEMBLY MODULE SUBUNIT TAMB"/>
    <property type="match status" value="1"/>
</dbReference>
<keyword evidence="2" id="KW-0812">Transmembrane</keyword>
<feature type="domain" description="Translocation and assembly module TamB C-terminal" evidence="6">
    <location>
        <begin position="1188"/>
        <end position="1538"/>
    </location>
</feature>
<sequence length="1538" mass="158232">MIRIVLISVVGITAGIALAQDTATQTPEEERSFFTSLLEDQLSTPNRIIRISGIQGVLSSEATIGQITIADRQGVWLRINNATIDWSRTTLLLRQRLEVSRLAAESIEVVRKPLPDENALPSPEATSFSVPELPIAVNLGALEVPSLSFGETVFGLASQVSLTGRLQLEEGALDTALDVTRTDGPGGELSLAAKYANSTSELALNLSLSEPADGILANALNIEGRPPLALTVQGEGPLQNLDVQLALDADGQRTLAGSAQLRGQPEGLGFNVNLGGPISTLIPAQYRGFFGADTRLQAAGVSRDAGGLLLSSLTLSSAALQLEAAAETAADGFLTNLSLDATIADPSNQAVLLPVAGGDTTLQSAKLTATYGEAGSEAWRVDLDVADLRTSSFAARDTSLEINGQARNLQDPANRQITYALSGGLTGITAEDEAIQELLGDSINLSSRGGWKSGQPLSLGQLELAAHSFVARLSGDVQDLAFNGKIALEAADIAPFSELAGRDVSGGLTLAADGELRPISGAFNLVLDGTGSELRIGEPAADNLLEGTTRLTGRVARTTQGFEAENFRIANEQLELDANGTFSTEAADFQFDAAVSDLALLSERASGRLTATGTAKGSASDLKIDFVAEAPQGKLLDRNLTQARLGFDGRMQQGNLNGRVSGDAFLDGTRTSLQADVALADGAKSLNGIDFSAGGARLTGGVRQDAAGLLTGNLAVDAADISTAAALFLTEARGSIKANIDLEPRNNEQQATINGTVRGLELEAVSLKSADIEATASDLFGVPAIQGVLSAEGLNAGGIDVARLAANATSNGSDTAFNATASLTNGTDVAAKGNLAPVQDGFRLGLDELSLRQNQIAARLLRPVTGTMANENVSFTPLELDIAGGRLTAEGSAGETLNVALSMAGVPLSIANSIKPDLGLGGTLDGNATVGGTRAAPQIGFNVRGSDIRAAALANAGISSLAVRADGTTDGTLLNVNTEVSSPDGLRANVNGNVPLNGGELGLDVNLQSFPLALLNRQVPNQNLGGTLTGTAKVAGRLEDPNVQFNIQGSGLTALQLNEFGASPLSLDVAGSFAKNTVQLSSLTANGPSGLTLTANGSIPIEGAGLAVTARGSIPLALGNRLLIDRGTQLSGTATADIQASGSISNPVVNGTISTSGASVVDPLTNLRLNDLRVDAALAGDRVELRTATAAFSRGGRINVNGSISTDAAAGFPADLSIRLNQARYTDGELVTATVEGAMNISGALTRDPLLSGNVRIERAEIVVPESLGGGAAGIDVRHIDAPASVIQTLERARANDGTPVPGSRPSVMRLDLTVDAPARIFIRGRGLDAEVGGSVRLTGPVTSVEPVGGFRLIRGRLAILGQRIVLSEGTVTLTGDLDPDLNFTATSEANDINIILTVRGRVSDPKVGFSSDPTLPEDEVLSQLIFNRSIDELSPLQLAQLAVAASELAGGSNTSLLGSLRNATGLDELDVVTDKEGNLGVRAGRYIQENIYLGVETGASGNAKATINLDLTEHLRLKGSAGTDGDTGGGIFYEKDY</sequence>
<organism evidence="7 8">
    <name type="scientific">Nitratireductor aestuarii</name>
    <dbReference type="NCBI Taxonomy" id="1735103"/>
    <lineage>
        <taxon>Bacteria</taxon>
        <taxon>Pseudomonadati</taxon>
        <taxon>Pseudomonadota</taxon>
        <taxon>Alphaproteobacteria</taxon>
        <taxon>Hyphomicrobiales</taxon>
        <taxon>Phyllobacteriaceae</taxon>
        <taxon>Nitratireductor</taxon>
    </lineage>
</organism>
<keyword evidence="8" id="KW-1185">Reference proteome</keyword>
<evidence type="ECO:0000256" key="3">
    <source>
        <dbReference type="ARBA" id="ARBA00022989"/>
    </source>
</evidence>
<evidence type="ECO:0000313" key="7">
    <source>
        <dbReference type="EMBL" id="GGA52415.1"/>
    </source>
</evidence>
<reference evidence="7" key="1">
    <citation type="journal article" date="2014" name="Int. J. Syst. Evol. Microbiol.">
        <title>Complete genome sequence of Corynebacterium casei LMG S-19264T (=DSM 44701T), isolated from a smear-ripened cheese.</title>
        <authorList>
            <consortium name="US DOE Joint Genome Institute (JGI-PGF)"/>
            <person name="Walter F."/>
            <person name="Albersmeier A."/>
            <person name="Kalinowski J."/>
            <person name="Ruckert C."/>
        </authorList>
    </citation>
    <scope>NUCLEOTIDE SEQUENCE</scope>
    <source>
        <strain evidence="7">CGMCC 1.15320</strain>
    </source>
</reference>
<dbReference type="RefSeq" id="WP_188719076.1">
    <property type="nucleotide sequence ID" value="NZ_BMIF01000001.1"/>
</dbReference>
<comment type="caution">
    <text evidence="7">The sequence shown here is derived from an EMBL/GenBank/DDBJ whole genome shotgun (WGS) entry which is preliminary data.</text>
</comment>
<evidence type="ECO:0000259" key="6">
    <source>
        <dbReference type="Pfam" id="PF04357"/>
    </source>
</evidence>
<evidence type="ECO:0000256" key="2">
    <source>
        <dbReference type="ARBA" id="ARBA00022692"/>
    </source>
</evidence>
<dbReference type="Pfam" id="PF04357">
    <property type="entry name" value="TamB"/>
    <property type="match status" value="1"/>
</dbReference>
<gene>
    <name evidence="7" type="ORF">GCM10011385_02160</name>
</gene>